<dbReference type="Proteomes" id="UP000178820">
    <property type="component" value="Unassembled WGS sequence"/>
</dbReference>
<protein>
    <submittedName>
        <fullName evidence="2">Uncharacterized protein</fullName>
    </submittedName>
</protein>
<name>A0A1G2I4V1_9BACT</name>
<evidence type="ECO:0000313" key="2">
    <source>
        <dbReference type="EMBL" id="OGZ69450.1"/>
    </source>
</evidence>
<proteinExistence type="predicted"/>
<dbReference type="InterPro" id="IPR043993">
    <property type="entry name" value="T4SS_pilin"/>
</dbReference>
<sequence length="112" mass="11970">MNKKLFTIGSLILLMVAPIMARATLSEPNTPNQVTGGVIDIVNTILDFIWPVFIGFAVIMFVVAGFFFLTANGEPGKLSTARTSVIWGIVGVAVGVIAFSIPYIIQKGLVDN</sequence>
<comment type="caution">
    <text evidence="2">The sequence shown here is derived from an EMBL/GenBank/DDBJ whole genome shotgun (WGS) entry which is preliminary data.</text>
</comment>
<feature type="transmembrane region" description="Helical" evidence="1">
    <location>
        <begin position="48"/>
        <end position="72"/>
    </location>
</feature>
<reference evidence="2 3" key="1">
    <citation type="journal article" date="2016" name="Nat. Commun.">
        <title>Thousands of microbial genomes shed light on interconnected biogeochemical processes in an aquifer system.</title>
        <authorList>
            <person name="Anantharaman K."/>
            <person name="Brown C.T."/>
            <person name="Hug L.A."/>
            <person name="Sharon I."/>
            <person name="Castelle C.J."/>
            <person name="Probst A.J."/>
            <person name="Thomas B.C."/>
            <person name="Singh A."/>
            <person name="Wilkins M.J."/>
            <person name="Karaoz U."/>
            <person name="Brodie E.L."/>
            <person name="Williams K.H."/>
            <person name="Hubbard S.S."/>
            <person name="Banfield J.F."/>
        </authorList>
    </citation>
    <scope>NUCLEOTIDE SEQUENCE [LARGE SCALE GENOMIC DNA]</scope>
</reference>
<organism evidence="2 3">
    <name type="scientific">Candidatus Staskawiczbacteria bacterium RIFCSPHIGHO2_02_FULL_42_22</name>
    <dbReference type="NCBI Taxonomy" id="1802207"/>
    <lineage>
        <taxon>Bacteria</taxon>
        <taxon>Candidatus Staskawicziibacteriota</taxon>
    </lineage>
</organism>
<evidence type="ECO:0000313" key="3">
    <source>
        <dbReference type="Proteomes" id="UP000178820"/>
    </source>
</evidence>
<keyword evidence="1" id="KW-0812">Transmembrane</keyword>
<keyword evidence="1" id="KW-0472">Membrane</keyword>
<feature type="transmembrane region" description="Helical" evidence="1">
    <location>
        <begin position="84"/>
        <end position="105"/>
    </location>
</feature>
<accession>A0A1G2I4V1</accession>
<dbReference type="Pfam" id="PF18895">
    <property type="entry name" value="T4SS_pilin"/>
    <property type="match status" value="1"/>
</dbReference>
<keyword evidence="1" id="KW-1133">Transmembrane helix</keyword>
<evidence type="ECO:0000256" key="1">
    <source>
        <dbReference type="SAM" id="Phobius"/>
    </source>
</evidence>
<gene>
    <name evidence="2" type="ORF">A3D44_03440</name>
</gene>
<dbReference type="AlphaFoldDB" id="A0A1G2I4V1"/>
<dbReference type="EMBL" id="MHOT01000010">
    <property type="protein sequence ID" value="OGZ69450.1"/>
    <property type="molecule type" value="Genomic_DNA"/>
</dbReference>